<comment type="caution">
    <text evidence="2">The sequence shown here is derived from an EMBL/GenBank/DDBJ whole genome shotgun (WGS) entry which is preliminary data.</text>
</comment>
<feature type="compositionally biased region" description="Polar residues" evidence="1">
    <location>
        <begin position="43"/>
        <end position="54"/>
    </location>
</feature>
<dbReference type="InterPro" id="IPR053019">
    <property type="entry name" value="GATA_zinc_finger"/>
</dbReference>
<feature type="compositionally biased region" description="Polar residues" evidence="1">
    <location>
        <begin position="1"/>
        <end position="12"/>
    </location>
</feature>
<feature type="compositionally biased region" description="Basic and acidic residues" evidence="1">
    <location>
        <begin position="127"/>
        <end position="136"/>
    </location>
</feature>
<feature type="region of interest" description="Disordered" evidence="1">
    <location>
        <begin position="225"/>
        <end position="290"/>
    </location>
</feature>
<dbReference type="AlphaFoldDB" id="A0A1X0NFQ4"/>
<dbReference type="Proteomes" id="UP000192257">
    <property type="component" value="Unassembled WGS sequence"/>
</dbReference>
<feature type="compositionally biased region" description="Low complexity" evidence="1">
    <location>
        <begin position="189"/>
        <end position="202"/>
    </location>
</feature>
<evidence type="ECO:0000313" key="2">
    <source>
        <dbReference type="EMBL" id="ORC83348.1"/>
    </source>
</evidence>
<feature type="region of interest" description="Disordered" evidence="1">
    <location>
        <begin position="1"/>
        <end position="205"/>
    </location>
</feature>
<dbReference type="OrthoDB" id="249873at2759"/>
<feature type="compositionally biased region" description="Low complexity" evidence="1">
    <location>
        <begin position="279"/>
        <end position="289"/>
    </location>
</feature>
<accession>A0A1X0NFQ4</accession>
<dbReference type="RefSeq" id="XP_028877414.1">
    <property type="nucleotide sequence ID" value="XM_029031303.1"/>
</dbReference>
<dbReference type="PANTHER" id="PTHR23353">
    <property type="entry name" value="RAB-GAP/TBC-RELATED"/>
    <property type="match status" value="1"/>
</dbReference>
<name>A0A1X0NFQ4_9TRYP</name>
<feature type="compositionally biased region" description="Acidic residues" evidence="1">
    <location>
        <begin position="117"/>
        <end position="126"/>
    </location>
</feature>
<dbReference type="PANTHER" id="PTHR23353:SF23">
    <property type="entry name" value="PROTEIN HAIRLESS"/>
    <property type="match status" value="1"/>
</dbReference>
<feature type="compositionally biased region" description="Polar residues" evidence="1">
    <location>
        <begin position="74"/>
        <end position="90"/>
    </location>
</feature>
<dbReference type="EMBL" id="NBCO01000075">
    <property type="protein sequence ID" value="ORC83348.1"/>
    <property type="molecule type" value="Genomic_DNA"/>
</dbReference>
<proteinExistence type="predicted"/>
<feature type="compositionally biased region" description="Low complexity" evidence="1">
    <location>
        <begin position="61"/>
        <end position="73"/>
    </location>
</feature>
<gene>
    <name evidence="2" type="ORF">TM35_000751150</name>
</gene>
<feature type="compositionally biased region" description="Polar residues" evidence="1">
    <location>
        <begin position="175"/>
        <end position="188"/>
    </location>
</feature>
<keyword evidence="3" id="KW-1185">Reference proteome</keyword>
<evidence type="ECO:0000256" key="1">
    <source>
        <dbReference type="SAM" id="MobiDB-lite"/>
    </source>
</evidence>
<dbReference type="VEuPathDB" id="TriTrypDB:TM35_000751150"/>
<protein>
    <submittedName>
        <fullName evidence="2">Uncharacterized protein</fullName>
    </submittedName>
</protein>
<dbReference type="GeneID" id="39991083"/>
<evidence type="ECO:0000313" key="3">
    <source>
        <dbReference type="Proteomes" id="UP000192257"/>
    </source>
</evidence>
<organism evidence="2 3">
    <name type="scientific">Trypanosoma theileri</name>
    <dbReference type="NCBI Taxonomy" id="67003"/>
    <lineage>
        <taxon>Eukaryota</taxon>
        <taxon>Discoba</taxon>
        <taxon>Euglenozoa</taxon>
        <taxon>Kinetoplastea</taxon>
        <taxon>Metakinetoplastina</taxon>
        <taxon>Trypanosomatida</taxon>
        <taxon>Trypanosomatidae</taxon>
        <taxon>Trypanosoma</taxon>
    </lineage>
</organism>
<reference evidence="2 3" key="1">
    <citation type="submission" date="2017-03" db="EMBL/GenBank/DDBJ databases">
        <title>An alternative strategy for trypanosome survival in the mammalian bloodstream revealed through genome and transcriptome analysis of the ubiquitous bovine parasite Trypanosoma (Megatrypanum) theileri.</title>
        <authorList>
            <person name="Kelly S."/>
            <person name="Ivens A."/>
            <person name="Mott A."/>
            <person name="O'Neill E."/>
            <person name="Emms D."/>
            <person name="Macleod O."/>
            <person name="Voorheis P."/>
            <person name="Matthews J."/>
            <person name="Matthews K."/>
            <person name="Carrington M."/>
        </authorList>
    </citation>
    <scope>NUCLEOTIDE SEQUENCE [LARGE SCALE GENOMIC DNA]</scope>
    <source>
        <strain evidence="2">Edinburgh</strain>
    </source>
</reference>
<sequence length="445" mass="49873">MSGMNRRSSSGENSDDALEHCGLTATRRTWPAPNYELERKHTMMTSLDSSNEMHTSGGGLSTATRTTNTNSSTPQHNSTLTWVSPMTSDSLQQQHQQQEEFLQRKRQSSEMSIDLVWGEEEADEQEKEEKGEEGKKNSTPSTVLTARVPRPTGWSDSSSPVTVRRRLSMHEGSRRSGTLPASSAATVITTTTTTTNNNNNNNIRTGEELQEVTPTPLRRMPHLLQQPQLPMMEPATESRELPVRPGYTLPSPSTPLWPALEEVDDEEEEEEEEEENEDNNNNNNNNNNNIITEERLNTVESVREDVDMDADAVMRLTLSRRPSSFAQRVAPSSMSSVSISPPSVVVASSQEARRLFTTTNNNNNQLHRNAYNHNDVDEPANSQKSASGDIGVVHETVPMSQKSQRKAEETLRRIKADAWAEEMRKFFEKIDQRPLLAVTVDEQQS</sequence>
<feature type="compositionally biased region" description="Acidic residues" evidence="1">
    <location>
        <begin position="261"/>
        <end position="278"/>
    </location>
</feature>